<keyword evidence="5" id="KW-1185">Reference proteome</keyword>
<dbReference type="EMBL" id="JBAMIC010000022">
    <property type="protein sequence ID" value="KAK7091427.1"/>
    <property type="molecule type" value="Genomic_DNA"/>
</dbReference>
<dbReference type="PROSITE" id="PS50238">
    <property type="entry name" value="RHOGAP"/>
    <property type="match status" value="1"/>
</dbReference>
<feature type="region of interest" description="Disordered" evidence="2">
    <location>
        <begin position="512"/>
        <end position="538"/>
    </location>
</feature>
<feature type="compositionally biased region" description="Polar residues" evidence="2">
    <location>
        <begin position="138"/>
        <end position="152"/>
    </location>
</feature>
<comment type="caution">
    <text evidence="4">The sequence shown here is derived from an EMBL/GenBank/DDBJ whole genome shotgun (WGS) entry which is preliminary data.</text>
</comment>
<dbReference type="Proteomes" id="UP001374579">
    <property type="component" value="Unassembled WGS sequence"/>
</dbReference>
<dbReference type="Pfam" id="PF00620">
    <property type="entry name" value="RhoGAP"/>
    <property type="match status" value="1"/>
</dbReference>
<dbReference type="GO" id="GO:0005096">
    <property type="term" value="F:GTPase activator activity"/>
    <property type="evidence" value="ECO:0007669"/>
    <property type="project" value="UniProtKB-KW"/>
</dbReference>
<protein>
    <recommendedName>
        <fullName evidence="3">Rho-GAP domain-containing protein</fullName>
    </recommendedName>
</protein>
<organism evidence="4 5">
    <name type="scientific">Littorina saxatilis</name>
    <dbReference type="NCBI Taxonomy" id="31220"/>
    <lineage>
        <taxon>Eukaryota</taxon>
        <taxon>Metazoa</taxon>
        <taxon>Spiralia</taxon>
        <taxon>Lophotrochozoa</taxon>
        <taxon>Mollusca</taxon>
        <taxon>Gastropoda</taxon>
        <taxon>Caenogastropoda</taxon>
        <taxon>Littorinimorpha</taxon>
        <taxon>Littorinoidea</taxon>
        <taxon>Littorinidae</taxon>
        <taxon>Littorina</taxon>
    </lineage>
</organism>
<dbReference type="Pfam" id="PF25442">
    <property type="entry name" value="Ubiquitin_RHG40_C"/>
    <property type="match status" value="1"/>
</dbReference>
<dbReference type="InterPro" id="IPR057323">
    <property type="entry name" value="RHG40/28/18_ubiquitin"/>
</dbReference>
<name>A0AAN9G1J2_9CAEN</name>
<feature type="compositionally biased region" description="Basic and acidic residues" evidence="2">
    <location>
        <begin position="11"/>
        <end position="28"/>
    </location>
</feature>
<feature type="region of interest" description="Disordered" evidence="2">
    <location>
        <begin position="586"/>
        <end position="613"/>
    </location>
</feature>
<dbReference type="GO" id="GO:0005737">
    <property type="term" value="C:cytoplasm"/>
    <property type="evidence" value="ECO:0007669"/>
    <property type="project" value="TreeGrafter"/>
</dbReference>
<evidence type="ECO:0000313" key="4">
    <source>
        <dbReference type="EMBL" id="KAK7091427.1"/>
    </source>
</evidence>
<feature type="region of interest" description="Disordered" evidence="2">
    <location>
        <begin position="1"/>
        <end position="42"/>
    </location>
</feature>
<dbReference type="PANTHER" id="PTHR14963:SF1">
    <property type="entry name" value="RHO GTPASE-ACTIVATING PROTEIN CONUNDRUM"/>
    <property type="match status" value="1"/>
</dbReference>
<dbReference type="GO" id="GO:0030833">
    <property type="term" value="P:regulation of actin filament polymerization"/>
    <property type="evidence" value="ECO:0007669"/>
    <property type="project" value="TreeGrafter"/>
</dbReference>
<dbReference type="InterPro" id="IPR008936">
    <property type="entry name" value="Rho_GTPase_activation_prot"/>
</dbReference>
<dbReference type="SMART" id="SM00324">
    <property type="entry name" value="RhoGAP"/>
    <property type="match status" value="1"/>
</dbReference>
<reference evidence="4 5" key="1">
    <citation type="submission" date="2024-02" db="EMBL/GenBank/DDBJ databases">
        <title>Chromosome-scale genome assembly of the rough periwinkle Littorina saxatilis.</title>
        <authorList>
            <person name="De Jode A."/>
            <person name="Faria R."/>
            <person name="Formenti G."/>
            <person name="Sims Y."/>
            <person name="Smith T.P."/>
            <person name="Tracey A."/>
            <person name="Wood J.M.D."/>
            <person name="Zagrodzka Z.B."/>
            <person name="Johannesson K."/>
            <person name="Butlin R.K."/>
            <person name="Leder E.H."/>
        </authorList>
    </citation>
    <scope>NUCLEOTIDE SEQUENCE [LARGE SCALE GENOMIC DNA]</scope>
    <source>
        <strain evidence="4">Snail1</strain>
        <tissue evidence="4">Muscle</tissue>
    </source>
</reference>
<evidence type="ECO:0000313" key="5">
    <source>
        <dbReference type="Proteomes" id="UP001374579"/>
    </source>
</evidence>
<dbReference type="SUPFAM" id="SSF48350">
    <property type="entry name" value="GTPase activation domain, GAP"/>
    <property type="match status" value="1"/>
</dbReference>
<evidence type="ECO:0000256" key="2">
    <source>
        <dbReference type="SAM" id="MobiDB-lite"/>
    </source>
</evidence>
<feature type="compositionally biased region" description="Polar residues" evidence="2">
    <location>
        <begin position="601"/>
        <end position="613"/>
    </location>
</feature>
<feature type="region of interest" description="Disordered" evidence="2">
    <location>
        <begin position="109"/>
        <end position="154"/>
    </location>
</feature>
<proteinExistence type="predicted"/>
<evidence type="ECO:0000256" key="1">
    <source>
        <dbReference type="ARBA" id="ARBA00022468"/>
    </source>
</evidence>
<accession>A0AAN9G1J2</accession>
<feature type="region of interest" description="Disordered" evidence="2">
    <location>
        <begin position="182"/>
        <end position="202"/>
    </location>
</feature>
<dbReference type="InterPro" id="IPR000198">
    <property type="entry name" value="RhoGAP_dom"/>
</dbReference>
<dbReference type="AlphaFoldDB" id="A0AAN9G1J2"/>
<keyword evidence="1" id="KW-0343">GTPase activation</keyword>
<feature type="domain" description="Rho-GAP" evidence="3">
    <location>
        <begin position="297"/>
        <end position="498"/>
    </location>
</feature>
<dbReference type="PANTHER" id="PTHR14963">
    <property type="entry name" value="RHO GTPASE ACTIVATING PROTEIN 18,19-RELATED"/>
    <property type="match status" value="1"/>
</dbReference>
<gene>
    <name evidence="4" type="ORF">V1264_009109</name>
</gene>
<dbReference type="Gene3D" id="1.10.555.10">
    <property type="entry name" value="Rho GTPase activation protein"/>
    <property type="match status" value="1"/>
</dbReference>
<sequence>MATAAPQGQGEHLDDYWREANEIEKDQGELDDDDLPKTPDEGEAEAQWLTNAGYGFIVNKFSDGRDLSDDELEVVTQSLTRHQAEAVKKRVNTLSTTMRKKKGANKMHVKDIFPTPDNSSPEPPSPSSIIDAPVFTSGADNSATKQRPSSFLSRKGGYKLEGAIMEPSRSVEQGVEALSFKERGTFNRPNTRKSSSRSSISLPSISDAEITVDFHLEEKDNQQRQPKPDPHKVDLPAFEAKNDPLGVTLIGDLAEVDMPKIQSLALIELTALFDLYDITYSRPKRKKKPREHGLFGVPLQLLLEWDIKRVPGTKVPLFFHALIVHLEKEALTMEGILRVPGSVTRVRQLRQELEEKFYQGSFNWSDVMPNDCAALLKQFLRELPTPLLTYDYLDAFPQVEHIPKTLEQLKALNLLILLLPTEHRDMLMVLLQFLKKIVSHSNTNKMGLNNICMIMAPNLFLAPAPKGKPKTGGQHELTIAANTSSVVKMLIHYQDVLWMIPSSFLTQIRHQYKTETSRKSRDRMRPWKKKDKSEAYKKNAAELDVQNGVIRVQAPDLTKSSCLIQLDEQMTAGDIVDKFRRDHGTAHMGGHSFHAKPDGKGSSSQSHTFNNPHNAQFADDKAYLFEVGGNIGERCLDPQTNMLQLYHINPTADWVIRINVDR</sequence>
<dbReference type="GO" id="GO:0007165">
    <property type="term" value="P:signal transduction"/>
    <property type="evidence" value="ECO:0007669"/>
    <property type="project" value="InterPro"/>
</dbReference>
<dbReference type="GO" id="GO:0051056">
    <property type="term" value="P:regulation of small GTPase mediated signal transduction"/>
    <property type="evidence" value="ECO:0007669"/>
    <property type="project" value="TreeGrafter"/>
</dbReference>
<evidence type="ECO:0000259" key="3">
    <source>
        <dbReference type="PROSITE" id="PS50238"/>
    </source>
</evidence>